<proteinExistence type="predicted"/>
<dbReference type="RefSeq" id="WP_382339046.1">
    <property type="nucleotide sequence ID" value="NZ_JBHSSK010000023.1"/>
</dbReference>
<gene>
    <name evidence="2" type="ORF">ACFP1G_08865</name>
</gene>
<organism evidence="2 3">
    <name type="scientific">Levilactobacillus tongjiangensis</name>
    <dbReference type="NCBI Taxonomy" id="2486023"/>
    <lineage>
        <taxon>Bacteria</taxon>
        <taxon>Bacillati</taxon>
        <taxon>Bacillota</taxon>
        <taxon>Bacilli</taxon>
        <taxon>Lactobacillales</taxon>
        <taxon>Lactobacillaceae</taxon>
        <taxon>Levilactobacillus</taxon>
    </lineage>
</organism>
<feature type="transmembrane region" description="Helical" evidence="1">
    <location>
        <begin position="23"/>
        <end position="51"/>
    </location>
</feature>
<feature type="transmembrane region" description="Helical" evidence="1">
    <location>
        <begin position="71"/>
        <end position="90"/>
    </location>
</feature>
<keyword evidence="1" id="KW-0472">Membrane</keyword>
<reference evidence="3" key="1">
    <citation type="journal article" date="2019" name="Int. J. Syst. Evol. Microbiol.">
        <title>The Global Catalogue of Microorganisms (GCM) 10K type strain sequencing project: providing services to taxonomists for standard genome sequencing and annotation.</title>
        <authorList>
            <consortium name="The Broad Institute Genomics Platform"/>
            <consortium name="The Broad Institute Genome Sequencing Center for Infectious Disease"/>
            <person name="Wu L."/>
            <person name="Ma J."/>
        </authorList>
    </citation>
    <scope>NUCLEOTIDE SEQUENCE [LARGE SCALE GENOMIC DNA]</scope>
    <source>
        <strain evidence="3">CCM 8905</strain>
    </source>
</reference>
<keyword evidence="1" id="KW-0812">Transmembrane</keyword>
<accession>A0ABW1SU56</accession>
<evidence type="ECO:0000256" key="1">
    <source>
        <dbReference type="SAM" id="Phobius"/>
    </source>
</evidence>
<sequence length="136" mass="15428">MASSMSWLGMAKSVGINHNMWRVFWLSVGPTIAFAFVLNLLVAVNLSNLLIKWQTHRMVDEAKIQAKSTTIRSWTMLLTMCFTMSTRALLLNGTLVHMTVSQFILGFFSTLTTAYFIRDLFVMPAATRLVFRIMPS</sequence>
<feature type="transmembrane region" description="Helical" evidence="1">
    <location>
        <begin position="96"/>
        <end position="117"/>
    </location>
</feature>
<evidence type="ECO:0000313" key="2">
    <source>
        <dbReference type="EMBL" id="MFC6207581.1"/>
    </source>
</evidence>
<dbReference type="EMBL" id="JBHSSK010000023">
    <property type="protein sequence ID" value="MFC6207581.1"/>
    <property type="molecule type" value="Genomic_DNA"/>
</dbReference>
<dbReference type="Proteomes" id="UP001596254">
    <property type="component" value="Unassembled WGS sequence"/>
</dbReference>
<protein>
    <submittedName>
        <fullName evidence="2">Uncharacterized protein</fullName>
    </submittedName>
</protein>
<keyword evidence="3" id="KW-1185">Reference proteome</keyword>
<keyword evidence="1" id="KW-1133">Transmembrane helix</keyword>
<comment type="caution">
    <text evidence="2">The sequence shown here is derived from an EMBL/GenBank/DDBJ whole genome shotgun (WGS) entry which is preliminary data.</text>
</comment>
<name>A0ABW1SU56_9LACO</name>
<evidence type="ECO:0000313" key="3">
    <source>
        <dbReference type="Proteomes" id="UP001596254"/>
    </source>
</evidence>